<evidence type="ECO:0000313" key="2">
    <source>
        <dbReference type="EMBL" id="KFM74995.1"/>
    </source>
</evidence>
<reference evidence="2 3" key="1">
    <citation type="submission" date="2013-11" db="EMBL/GenBank/DDBJ databases">
        <title>Genome sequencing of Stegodyphus mimosarum.</title>
        <authorList>
            <person name="Bechsgaard J."/>
        </authorList>
    </citation>
    <scope>NUCLEOTIDE SEQUENCE [LARGE SCALE GENOMIC DNA]</scope>
</reference>
<gene>
    <name evidence="2" type="ORF">X975_18964</name>
</gene>
<name>A0A087UCA6_STEMI</name>
<keyword evidence="3" id="KW-1185">Reference proteome</keyword>
<sequence length="43" mass="4824">MLKYLSYSKNFSLPSQYTSIASPSTSAVAICWSFLLLVKCFNL</sequence>
<evidence type="ECO:0000256" key="1">
    <source>
        <dbReference type="SAM" id="Phobius"/>
    </source>
</evidence>
<organism evidence="2 3">
    <name type="scientific">Stegodyphus mimosarum</name>
    <name type="common">African social velvet spider</name>
    <dbReference type="NCBI Taxonomy" id="407821"/>
    <lineage>
        <taxon>Eukaryota</taxon>
        <taxon>Metazoa</taxon>
        <taxon>Ecdysozoa</taxon>
        <taxon>Arthropoda</taxon>
        <taxon>Chelicerata</taxon>
        <taxon>Arachnida</taxon>
        <taxon>Araneae</taxon>
        <taxon>Araneomorphae</taxon>
        <taxon>Entelegynae</taxon>
        <taxon>Eresoidea</taxon>
        <taxon>Eresidae</taxon>
        <taxon>Stegodyphus</taxon>
    </lineage>
</organism>
<proteinExistence type="predicted"/>
<feature type="non-terminal residue" evidence="2">
    <location>
        <position position="43"/>
    </location>
</feature>
<dbReference type="AlphaFoldDB" id="A0A087UCA6"/>
<keyword evidence="1" id="KW-0472">Membrane</keyword>
<dbReference type="EMBL" id="KK119179">
    <property type="protein sequence ID" value="KFM74995.1"/>
    <property type="molecule type" value="Genomic_DNA"/>
</dbReference>
<keyword evidence="1" id="KW-0812">Transmembrane</keyword>
<feature type="transmembrane region" description="Helical" evidence="1">
    <location>
        <begin position="20"/>
        <end position="38"/>
    </location>
</feature>
<keyword evidence="1" id="KW-1133">Transmembrane helix</keyword>
<evidence type="ECO:0000313" key="3">
    <source>
        <dbReference type="Proteomes" id="UP000054359"/>
    </source>
</evidence>
<protein>
    <submittedName>
        <fullName evidence="2">Uncharacterized protein</fullName>
    </submittedName>
</protein>
<dbReference type="Proteomes" id="UP000054359">
    <property type="component" value="Unassembled WGS sequence"/>
</dbReference>
<accession>A0A087UCA6</accession>